<sequence length="180" mass="20119">MRLVNLNRQINSFPSRASSQVVFSYHLPCVRPSQLTRAMAVAVAGRKLAALPALGWWLVMVGAVRFCFAVGSFFDARTVRACTYSDSYVTDVHGRTVGVWTLLSCTLCFMCAFNLENKPLYAANFMSFVYGYGHFIVEYLVYRTITTANLVTIGFIAVPSIVWMIVLWRNAIGHRAAKQA</sequence>
<name>A0ACD5TWZ0_AVESA</name>
<evidence type="ECO:0000313" key="2">
    <source>
        <dbReference type="Proteomes" id="UP001732700"/>
    </source>
</evidence>
<dbReference type="EnsemblPlants" id="AVESA.00010b.r2.1DG0138110.1">
    <property type="protein sequence ID" value="AVESA.00010b.r2.1DG0138110.1.CDS"/>
    <property type="gene ID" value="AVESA.00010b.r2.1DG0138110"/>
</dbReference>
<accession>A0ACD5TWZ0</accession>
<keyword evidence="2" id="KW-1185">Reference proteome</keyword>
<evidence type="ECO:0000313" key="1">
    <source>
        <dbReference type="EnsemblPlants" id="AVESA.00010b.r2.1DG0138110.1.CDS"/>
    </source>
</evidence>
<reference evidence="1" key="1">
    <citation type="submission" date="2021-05" db="EMBL/GenBank/DDBJ databases">
        <authorList>
            <person name="Scholz U."/>
            <person name="Mascher M."/>
            <person name="Fiebig A."/>
        </authorList>
    </citation>
    <scope>NUCLEOTIDE SEQUENCE [LARGE SCALE GENOMIC DNA]</scope>
</reference>
<organism evidence="1 2">
    <name type="scientific">Avena sativa</name>
    <name type="common">Oat</name>
    <dbReference type="NCBI Taxonomy" id="4498"/>
    <lineage>
        <taxon>Eukaryota</taxon>
        <taxon>Viridiplantae</taxon>
        <taxon>Streptophyta</taxon>
        <taxon>Embryophyta</taxon>
        <taxon>Tracheophyta</taxon>
        <taxon>Spermatophyta</taxon>
        <taxon>Magnoliopsida</taxon>
        <taxon>Liliopsida</taxon>
        <taxon>Poales</taxon>
        <taxon>Poaceae</taxon>
        <taxon>BOP clade</taxon>
        <taxon>Pooideae</taxon>
        <taxon>Poodae</taxon>
        <taxon>Poeae</taxon>
        <taxon>Poeae Chloroplast Group 1 (Aveneae type)</taxon>
        <taxon>Aveninae</taxon>
        <taxon>Avena</taxon>
    </lineage>
</organism>
<dbReference type="Proteomes" id="UP001732700">
    <property type="component" value="Chromosome 1D"/>
</dbReference>
<protein>
    <submittedName>
        <fullName evidence="1">Uncharacterized protein</fullName>
    </submittedName>
</protein>
<proteinExistence type="predicted"/>
<reference evidence="1" key="2">
    <citation type="submission" date="2025-09" db="UniProtKB">
        <authorList>
            <consortium name="EnsemblPlants"/>
        </authorList>
    </citation>
    <scope>IDENTIFICATION</scope>
</reference>